<accession>A0A1I0QVU3</accession>
<protein>
    <submittedName>
        <fullName evidence="2">Uncharacterized protein</fullName>
    </submittedName>
</protein>
<keyword evidence="1" id="KW-1133">Transmembrane helix</keyword>
<evidence type="ECO:0000256" key="1">
    <source>
        <dbReference type="SAM" id="Phobius"/>
    </source>
</evidence>
<dbReference type="AlphaFoldDB" id="A0A1I0QVU3"/>
<gene>
    <name evidence="2" type="ORF">SAMN05421659_109121</name>
</gene>
<evidence type="ECO:0000313" key="3">
    <source>
        <dbReference type="Proteomes" id="UP000199701"/>
    </source>
</evidence>
<dbReference type="STRING" id="99656.SAMN05421659_109121"/>
<proteinExistence type="predicted"/>
<sequence length="148" mass="17528">MNKIKQHKWYYATMVLWILIVIGYFVGKHFKSDNIEFLPYVNTVAYIAIMLVVFEPLAHYMMDSSKDGLTCMVLIGSFIFTVLAIAMIGIFIILTYKESKYSDDLIYVRDNSGVHHDMIYVYEPFDVLFMKKIDYYSINKNESFRFYK</sequence>
<feature type="transmembrane region" description="Helical" evidence="1">
    <location>
        <begin position="69"/>
        <end position="94"/>
    </location>
</feature>
<dbReference type="RefSeq" id="WP_092454479.1">
    <property type="nucleotide sequence ID" value="NZ_FOJI01000009.1"/>
</dbReference>
<reference evidence="2 3" key="1">
    <citation type="submission" date="2016-10" db="EMBL/GenBank/DDBJ databases">
        <authorList>
            <person name="de Groot N.N."/>
        </authorList>
    </citation>
    <scope>NUCLEOTIDE SEQUENCE [LARGE SCALE GENOMIC DNA]</scope>
    <source>
        <strain evidence="2 3">DSM 9179</strain>
    </source>
</reference>
<keyword evidence="1" id="KW-0812">Transmembrane</keyword>
<dbReference type="Proteomes" id="UP000199701">
    <property type="component" value="Unassembled WGS sequence"/>
</dbReference>
<feature type="transmembrane region" description="Helical" evidence="1">
    <location>
        <begin position="38"/>
        <end position="57"/>
    </location>
</feature>
<keyword evidence="1" id="KW-0472">Membrane</keyword>
<feature type="transmembrane region" description="Helical" evidence="1">
    <location>
        <begin position="9"/>
        <end position="26"/>
    </location>
</feature>
<dbReference type="EMBL" id="FOJI01000009">
    <property type="protein sequence ID" value="SEW31122.1"/>
    <property type="molecule type" value="Genomic_DNA"/>
</dbReference>
<name>A0A1I0QVU3_9FIRM</name>
<organism evidence="2 3">
    <name type="scientific">[Clostridium] fimetarium</name>
    <dbReference type="NCBI Taxonomy" id="99656"/>
    <lineage>
        <taxon>Bacteria</taxon>
        <taxon>Bacillati</taxon>
        <taxon>Bacillota</taxon>
        <taxon>Clostridia</taxon>
        <taxon>Lachnospirales</taxon>
        <taxon>Lachnospiraceae</taxon>
    </lineage>
</organism>
<keyword evidence="3" id="KW-1185">Reference proteome</keyword>
<evidence type="ECO:0000313" key="2">
    <source>
        <dbReference type="EMBL" id="SEW31122.1"/>
    </source>
</evidence>